<dbReference type="InterPro" id="IPR010099">
    <property type="entry name" value="SDR39U1"/>
</dbReference>
<organism evidence="3 4">
    <name type="scientific">Kribbella turkmenica</name>
    <dbReference type="NCBI Taxonomy" id="2530375"/>
    <lineage>
        <taxon>Bacteria</taxon>
        <taxon>Bacillati</taxon>
        <taxon>Actinomycetota</taxon>
        <taxon>Actinomycetes</taxon>
        <taxon>Propionibacteriales</taxon>
        <taxon>Kribbellaceae</taxon>
        <taxon>Kribbella</taxon>
    </lineage>
</organism>
<dbReference type="AlphaFoldDB" id="A0A4R4W4N6"/>
<dbReference type="PANTHER" id="PTHR11092">
    <property type="entry name" value="SUGAR NUCLEOTIDE EPIMERASE RELATED"/>
    <property type="match status" value="1"/>
</dbReference>
<comment type="similarity">
    <text evidence="1">Belongs to the NAD(P)-dependent epimerase/dehydratase family. SDR39U1 subfamily.</text>
</comment>
<dbReference type="InterPro" id="IPR001509">
    <property type="entry name" value="Epimerase_deHydtase"/>
</dbReference>
<evidence type="ECO:0000313" key="4">
    <source>
        <dbReference type="Proteomes" id="UP000295172"/>
    </source>
</evidence>
<dbReference type="Pfam" id="PF01370">
    <property type="entry name" value="Epimerase"/>
    <property type="match status" value="1"/>
</dbReference>
<evidence type="ECO:0000259" key="2">
    <source>
        <dbReference type="Pfam" id="PF01370"/>
    </source>
</evidence>
<evidence type="ECO:0000256" key="1">
    <source>
        <dbReference type="ARBA" id="ARBA00009353"/>
    </source>
</evidence>
<evidence type="ECO:0000313" key="3">
    <source>
        <dbReference type="EMBL" id="TDD11847.1"/>
    </source>
</evidence>
<reference evidence="3 4" key="1">
    <citation type="submission" date="2019-02" db="EMBL/GenBank/DDBJ databases">
        <title>Draft genome sequences of novel Actinobacteria.</title>
        <authorList>
            <person name="Sahin N."/>
            <person name="Ay H."/>
            <person name="Saygin H."/>
        </authorList>
    </citation>
    <scope>NUCLEOTIDE SEQUENCE [LARGE SCALE GENOMIC DNA]</scope>
    <source>
        <strain evidence="3 4">16K104</strain>
    </source>
</reference>
<dbReference type="InterPro" id="IPR036291">
    <property type="entry name" value="NAD(P)-bd_dom_sf"/>
</dbReference>
<protein>
    <submittedName>
        <fullName evidence="3">TIGR01777 family protein</fullName>
    </submittedName>
</protein>
<dbReference type="NCBIfam" id="TIGR01777">
    <property type="entry name" value="yfcH"/>
    <property type="match status" value="1"/>
</dbReference>
<name>A0A4R4W4N6_9ACTN</name>
<dbReference type="PANTHER" id="PTHR11092:SF0">
    <property type="entry name" value="EPIMERASE FAMILY PROTEIN SDR39U1"/>
    <property type="match status" value="1"/>
</dbReference>
<feature type="domain" description="NAD-dependent epimerase/dehydratase" evidence="2">
    <location>
        <begin position="4"/>
        <end position="118"/>
    </location>
</feature>
<gene>
    <name evidence="3" type="ORF">E1218_35635</name>
</gene>
<proteinExistence type="inferred from homology"/>
<accession>A0A4R4W4N6</accession>
<dbReference type="OrthoDB" id="9801773at2"/>
<dbReference type="SUPFAM" id="SSF51735">
    <property type="entry name" value="NAD(P)-binding Rossmann-fold domains"/>
    <property type="match status" value="1"/>
</dbReference>
<dbReference type="Gene3D" id="3.40.50.720">
    <property type="entry name" value="NAD(P)-binding Rossmann-like Domain"/>
    <property type="match status" value="1"/>
</dbReference>
<dbReference type="RefSeq" id="WP_132327433.1">
    <property type="nucleotide sequence ID" value="NZ_SMKR01000326.1"/>
</dbReference>
<sequence length="271" mass="29063">MKYVLAGASGFLGTALTRDLVADGHQVVRLVRRPPTEPGEIRWNPARGDLDPAALGDPDVLVNLAGANIGRPWTPTYRAVLRESRVSTTSTLANAAAQLDRPPTVITQSGVGGYGLDCGDRVITEDSELGDGFLADVVRVWEGALEPARAAGCRVAAIRTGIVLDRKAPAFRLMTLPFRLGLGGRLGSGNQYFPIVSLTDWLRGVRFVAEHESLSGPVNLVIPHPATNREFTEAVATALHRPAFFPVPAFVLRTVLGEFAWELIGSNRALP</sequence>
<dbReference type="Proteomes" id="UP000295172">
    <property type="component" value="Unassembled WGS sequence"/>
</dbReference>
<keyword evidence="4" id="KW-1185">Reference proteome</keyword>
<feature type="non-terminal residue" evidence="3">
    <location>
        <position position="271"/>
    </location>
</feature>
<comment type="caution">
    <text evidence="3">The sequence shown here is derived from an EMBL/GenBank/DDBJ whole genome shotgun (WGS) entry which is preliminary data.</text>
</comment>
<dbReference type="EMBL" id="SMKR01000326">
    <property type="protein sequence ID" value="TDD11847.1"/>
    <property type="molecule type" value="Genomic_DNA"/>
</dbReference>